<dbReference type="RefSeq" id="WP_092434878.1">
    <property type="nucleotide sequence ID" value="NZ_FMYP01000004.1"/>
</dbReference>
<reference evidence="1 2" key="1">
    <citation type="submission" date="2016-09" db="EMBL/GenBank/DDBJ databases">
        <authorList>
            <person name="Capua I."/>
            <person name="De Benedictis P."/>
            <person name="Joannis T."/>
            <person name="Lombin L.H."/>
            <person name="Cattoli G."/>
        </authorList>
    </citation>
    <scope>NUCLEOTIDE SEQUENCE [LARGE SCALE GENOMIC DNA]</scope>
    <source>
        <strain evidence="1 2">A7P-90m</strain>
    </source>
</reference>
<keyword evidence="2" id="KW-1185">Reference proteome</keyword>
<protein>
    <submittedName>
        <fullName evidence="1">Predicted metal-dependent phosphohydrolase, HD superfamily</fullName>
    </submittedName>
</protein>
<dbReference type="EMBL" id="FMYP01000004">
    <property type="protein sequence ID" value="SDB85449.1"/>
    <property type="molecule type" value="Genomic_DNA"/>
</dbReference>
<sequence length="206" mass="24197">MVKDLFYASAKKYGATPETVNFYWGEVVRDYSAEGRHYHTIDHLEDMVVLLDEFRSWVRRWDILLMAVIYHDLSYDPAASNNEEQSAQLADLHLSGLDYSPAEMKLCRKHILATKTHQEADYSDTNLLLDADMAILGSDWNRYRNYSNSVRREYAIYTDDQYACGRKAVLQMFLMQPRIFHTEPFFNRFEEQARLNLGRELMSLEA</sequence>
<accession>A0A1G6GU04</accession>
<dbReference type="Gene3D" id="1.10.3210.10">
    <property type="entry name" value="Hypothetical protein af1432"/>
    <property type="match status" value="1"/>
</dbReference>
<dbReference type="SUPFAM" id="SSF109604">
    <property type="entry name" value="HD-domain/PDEase-like"/>
    <property type="match status" value="1"/>
</dbReference>
<dbReference type="STRING" id="1640674.SAMN05216323_100421"/>
<dbReference type="PANTHER" id="PTHR21174:SF0">
    <property type="entry name" value="HD PHOSPHOHYDROLASE FAMILY PROTEIN-RELATED"/>
    <property type="match status" value="1"/>
</dbReference>
<keyword evidence="1" id="KW-0378">Hydrolase</keyword>
<organism evidence="1 2">
    <name type="scientific">Williamwhitmania taraxaci</name>
    <dbReference type="NCBI Taxonomy" id="1640674"/>
    <lineage>
        <taxon>Bacteria</taxon>
        <taxon>Pseudomonadati</taxon>
        <taxon>Bacteroidota</taxon>
        <taxon>Bacteroidia</taxon>
        <taxon>Bacteroidales</taxon>
        <taxon>Williamwhitmaniaceae</taxon>
        <taxon>Williamwhitmania</taxon>
    </lineage>
</organism>
<proteinExistence type="predicted"/>
<dbReference type="PIRSF" id="PIRSF035170">
    <property type="entry name" value="HD_phosphohydro"/>
    <property type="match status" value="1"/>
</dbReference>
<dbReference type="Proteomes" id="UP000199452">
    <property type="component" value="Unassembled WGS sequence"/>
</dbReference>
<dbReference type="OrthoDB" id="9808993at2"/>
<dbReference type="AlphaFoldDB" id="A0A1G6GU04"/>
<evidence type="ECO:0000313" key="1">
    <source>
        <dbReference type="EMBL" id="SDB85449.1"/>
    </source>
</evidence>
<name>A0A1G6GU04_9BACT</name>
<evidence type="ECO:0000313" key="2">
    <source>
        <dbReference type="Proteomes" id="UP000199452"/>
    </source>
</evidence>
<gene>
    <name evidence="1" type="ORF">SAMN05216323_100421</name>
</gene>
<dbReference type="InterPro" id="IPR009218">
    <property type="entry name" value="HD_phosphohydro"/>
</dbReference>
<dbReference type="GO" id="GO:0016787">
    <property type="term" value="F:hydrolase activity"/>
    <property type="evidence" value="ECO:0007669"/>
    <property type="project" value="UniProtKB-KW"/>
</dbReference>
<dbReference type="PANTHER" id="PTHR21174">
    <property type="match status" value="1"/>
</dbReference>